<name>A0A3M7TXG3_9BACI</name>
<evidence type="ECO:0000313" key="4">
    <source>
        <dbReference type="Proteomes" id="UP000278746"/>
    </source>
</evidence>
<evidence type="ECO:0000256" key="2">
    <source>
        <dbReference type="SAM" id="Phobius"/>
    </source>
</evidence>
<reference evidence="3 4" key="1">
    <citation type="submission" date="2018-10" db="EMBL/GenBank/DDBJ databases">
        <title>Bacillus Keqinensis sp. nov., a moderately halophilic bacterium isolated from a saline-alkaline lake.</title>
        <authorList>
            <person name="Wang H."/>
        </authorList>
    </citation>
    <scope>NUCLEOTIDE SEQUENCE [LARGE SCALE GENOMIC DNA]</scope>
    <source>
        <strain evidence="3 4">KQ-3</strain>
    </source>
</reference>
<evidence type="ECO:0000313" key="3">
    <source>
        <dbReference type="EMBL" id="RNA70183.1"/>
    </source>
</evidence>
<comment type="caution">
    <text evidence="3">The sequence shown here is derived from an EMBL/GenBank/DDBJ whole genome shotgun (WGS) entry which is preliminary data.</text>
</comment>
<dbReference type="Proteomes" id="UP000278746">
    <property type="component" value="Unassembled WGS sequence"/>
</dbReference>
<keyword evidence="2" id="KW-0472">Membrane</keyword>
<keyword evidence="2" id="KW-0812">Transmembrane</keyword>
<dbReference type="AlphaFoldDB" id="A0A3M7TXG3"/>
<sequence>MIIHKGYFIASLSLFFVVMALNFPFPHATYQRGVHSAVVLGIPVSTTDGIMWLGWLYITMIAAAVVLLVKALDKYKLRLSLLSLLLVNALPIATASAYERTIASGVYAVSYESGESVCEFNRTGNEPMKVECELMFTNHSNEAVFFTLSFMERYSGYKEFNEVLSLLNENGPYEVSLRGSERKVVSISKEMNVSTTSSAGRFGGGSFNGPNLKIEGDDGKTRTY</sequence>
<protein>
    <submittedName>
        <fullName evidence="3">Uncharacterized protein</fullName>
    </submittedName>
</protein>
<feature type="compositionally biased region" description="Basic and acidic residues" evidence="1">
    <location>
        <begin position="214"/>
        <end position="224"/>
    </location>
</feature>
<dbReference type="EMBL" id="RHIB01000001">
    <property type="protein sequence ID" value="RNA70183.1"/>
    <property type="molecule type" value="Genomic_DNA"/>
</dbReference>
<evidence type="ECO:0000256" key="1">
    <source>
        <dbReference type="SAM" id="MobiDB-lite"/>
    </source>
</evidence>
<accession>A0A3M7TXG3</accession>
<keyword evidence="2" id="KW-1133">Transmembrane helix</keyword>
<gene>
    <name evidence="3" type="ORF">EBO34_09730</name>
</gene>
<keyword evidence="4" id="KW-1185">Reference proteome</keyword>
<dbReference type="OrthoDB" id="2476187at2"/>
<proteinExistence type="predicted"/>
<dbReference type="RefSeq" id="WP_122897720.1">
    <property type="nucleotide sequence ID" value="NZ_RHIB01000001.1"/>
</dbReference>
<feature type="transmembrane region" description="Helical" evidence="2">
    <location>
        <begin position="52"/>
        <end position="72"/>
    </location>
</feature>
<feature type="region of interest" description="Disordered" evidence="1">
    <location>
        <begin position="199"/>
        <end position="224"/>
    </location>
</feature>
<organism evidence="3 4">
    <name type="scientific">Alteribacter keqinensis</name>
    <dbReference type="NCBI Taxonomy" id="2483800"/>
    <lineage>
        <taxon>Bacteria</taxon>
        <taxon>Bacillati</taxon>
        <taxon>Bacillota</taxon>
        <taxon>Bacilli</taxon>
        <taxon>Bacillales</taxon>
        <taxon>Bacillaceae</taxon>
        <taxon>Alteribacter</taxon>
    </lineage>
</organism>